<evidence type="ECO:0000256" key="1">
    <source>
        <dbReference type="ARBA" id="ARBA00004571"/>
    </source>
</evidence>
<evidence type="ECO:0000256" key="14">
    <source>
        <dbReference type="SAM" id="MobiDB-lite"/>
    </source>
</evidence>
<dbReference type="PANTHER" id="PTHR32552">
    <property type="entry name" value="FERRICHROME IRON RECEPTOR-RELATED"/>
    <property type="match status" value="1"/>
</dbReference>
<organism evidence="17 18">
    <name type="scientific">Bradyrhizobium japonicum</name>
    <dbReference type="NCBI Taxonomy" id="375"/>
    <lineage>
        <taxon>Bacteria</taxon>
        <taxon>Pseudomonadati</taxon>
        <taxon>Pseudomonadota</taxon>
        <taxon>Alphaproteobacteria</taxon>
        <taxon>Hyphomicrobiales</taxon>
        <taxon>Nitrobacteraceae</taxon>
        <taxon>Bradyrhizobium</taxon>
    </lineage>
</organism>
<dbReference type="GO" id="GO:0015891">
    <property type="term" value="P:siderophore transport"/>
    <property type="evidence" value="ECO:0007669"/>
    <property type="project" value="UniProtKB-ARBA"/>
</dbReference>
<evidence type="ECO:0000256" key="12">
    <source>
        <dbReference type="PROSITE-ProRule" id="PRU01360"/>
    </source>
</evidence>
<protein>
    <submittedName>
        <fullName evidence="17">TonB-dependent receptor</fullName>
    </submittedName>
</protein>
<gene>
    <name evidence="17" type="ORF">MA20_27130</name>
</gene>
<name>A0A0A3XPW6_BRAJP</name>
<proteinExistence type="inferred from homology"/>
<keyword evidence="8 13" id="KW-0798">TonB box</keyword>
<evidence type="ECO:0000256" key="8">
    <source>
        <dbReference type="ARBA" id="ARBA00023077"/>
    </source>
</evidence>
<sequence>MGMMKTPRSLRSAADRKSFGNNFDTATGKTVSTVASLIAVATVSTGAQAQQTNLPPVNVDAPQQRPRPTASKPTADQIRARNALRRAAQRQQASQAPVANPSPGPADRDPYANPAAPYMATRVQASGKFPEPILNTPKSITVLTKDVLEDKNATTLKQAILSTAGVTLGTGEGGNAFGDRFFIRGFDARNDVFIDGVRDSGVSVRENFFTEQVEILRGPASSFAGRGTAGGAINIVTKQATTQNSFYNMDTTFGTDMTKRVVLDVNQVINPTWSVRAGGLFQDANVAGRSYVTDNRDGAFVATIWKPLDAVKITANYIHTELTGLPDFGVPYYRPSTASTAGGPFTDFGVNRKNWYGFLNRDFYRTGQDIGSLNAEVYVTPDLLITNRFRDSHSTQNYIGTLPEGPTLAAGAPFTAYTLSANPQSRYQVTDVIANQTEATYKFSDSAGFKHTALAGFEYDHETSSINSYTGLASEALPGGFTGNSLTGVSVFSPQYTNLPFGIPGGLTPKPTNIAIDTKSVYVLDTANYNDVLILNGGVRYDDYNIKVNGWGSVNGGTLNAFGQQQQDYGMPNFNLGLTLKPLPNGSVYAAYATSSNPVGAEFDGTSVQYGGLAPVLNGAAPQIFGPEKNKAIEIGTKWELFDGNLLLTAALFQTEKENARESRNVTAATQTAACPYPAGTTGNVSCITAGAAYRIRGIDLGVGGKITDKWSVFGGLVLMQSEVTKSLIPPANTLLYTTNVGLPLSNVAHQSFSMLTKYQLTDVWELGGQAVYRSKIYGGTFLAANQGTSIPSYWRFDAFAEAKLNKNWQLKLFVNNIFDKRYYDALYQSAAPFVLEAPGRAAYLVISARY</sequence>
<dbReference type="CDD" id="cd01347">
    <property type="entry name" value="ligand_gated_channel"/>
    <property type="match status" value="1"/>
</dbReference>
<evidence type="ECO:0000256" key="4">
    <source>
        <dbReference type="ARBA" id="ARBA00022452"/>
    </source>
</evidence>
<dbReference type="PROSITE" id="PS52016">
    <property type="entry name" value="TONB_DEPENDENT_REC_3"/>
    <property type="match status" value="1"/>
</dbReference>
<dbReference type="STRING" id="375.BKD09_RS30765"/>
<dbReference type="GO" id="GO:0009279">
    <property type="term" value="C:cell outer membrane"/>
    <property type="evidence" value="ECO:0007669"/>
    <property type="project" value="UniProtKB-SubCell"/>
</dbReference>
<dbReference type="PANTHER" id="PTHR32552:SF83">
    <property type="entry name" value="BLR3904 PROTEIN"/>
    <property type="match status" value="1"/>
</dbReference>
<evidence type="ECO:0000256" key="5">
    <source>
        <dbReference type="ARBA" id="ARBA00022692"/>
    </source>
</evidence>
<feature type="region of interest" description="Disordered" evidence="14">
    <location>
        <begin position="45"/>
        <end position="114"/>
    </location>
</feature>
<keyword evidence="9 12" id="KW-0472">Membrane</keyword>
<dbReference type="Proteomes" id="UP000030377">
    <property type="component" value="Unassembled WGS sequence"/>
</dbReference>
<feature type="region of interest" description="Disordered" evidence="14">
    <location>
        <begin position="1"/>
        <end position="26"/>
    </location>
</feature>
<keyword evidence="4 12" id="KW-1134">Transmembrane beta strand</keyword>
<feature type="compositionally biased region" description="Low complexity" evidence="14">
    <location>
        <begin position="89"/>
        <end position="99"/>
    </location>
</feature>
<dbReference type="Gene3D" id="2.40.170.20">
    <property type="entry name" value="TonB-dependent receptor, beta-barrel domain"/>
    <property type="match status" value="1"/>
</dbReference>
<evidence type="ECO:0000256" key="10">
    <source>
        <dbReference type="ARBA" id="ARBA00023170"/>
    </source>
</evidence>
<feature type="compositionally biased region" description="Polar residues" evidence="14">
    <location>
        <begin position="45"/>
        <end position="55"/>
    </location>
</feature>
<dbReference type="InterPro" id="IPR012910">
    <property type="entry name" value="Plug_dom"/>
</dbReference>
<feature type="domain" description="TonB-dependent receptor plug" evidence="16">
    <location>
        <begin position="134"/>
        <end position="232"/>
    </location>
</feature>
<evidence type="ECO:0000256" key="6">
    <source>
        <dbReference type="ARBA" id="ARBA00022729"/>
    </source>
</evidence>
<dbReference type="GO" id="GO:0015344">
    <property type="term" value="F:siderophore uptake transmembrane transporter activity"/>
    <property type="evidence" value="ECO:0007669"/>
    <property type="project" value="TreeGrafter"/>
</dbReference>
<evidence type="ECO:0000256" key="3">
    <source>
        <dbReference type="ARBA" id="ARBA00022448"/>
    </source>
</evidence>
<dbReference type="InterPro" id="IPR039426">
    <property type="entry name" value="TonB-dep_rcpt-like"/>
</dbReference>
<dbReference type="InterPro" id="IPR036942">
    <property type="entry name" value="Beta-barrel_TonB_sf"/>
</dbReference>
<accession>A0A0A3XPW6</accession>
<dbReference type="InterPro" id="IPR037066">
    <property type="entry name" value="Plug_dom_sf"/>
</dbReference>
<evidence type="ECO:0000259" key="16">
    <source>
        <dbReference type="Pfam" id="PF07715"/>
    </source>
</evidence>
<keyword evidence="7" id="KW-0406">Ion transport</keyword>
<keyword evidence="3 12" id="KW-0813">Transport</keyword>
<dbReference type="Gene3D" id="2.170.130.10">
    <property type="entry name" value="TonB-dependent receptor, plug domain"/>
    <property type="match status" value="1"/>
</dbReference>
<feature type="domain" description="TonB-dependent receptor-like beta-barrel" evidence="15">
    <location>
        <begin position="328"/>
        <end position="818"/>
    </location>
</feature>
<comment type="caution">
    <text evidence="17">The sequence shown here is derived from an EMBL/GenBank/DDBJ whole genome shotgun (WGS) entry which is preliminary data.</text>
</comment>
<comment type="subcellular location">
    <subcellularLocation>
        <location evidence="1 12">Cell outer membrane</location>
        <topology evidence="1 12">Multi-pass membrane protein</topology>
    </subcellularLocation>
</comment>
<evidence type="ECO:0000256" key="11">
    <source>
        <dbReference type="ARBA" id="ARBA00023237"/>
    </source>
</evidence>
<dbReference type="EMBL" id="JRPN01000020">
    <property type="protein sequence ID" value="KGT76457.1"/>
    <property type="molecule type" value="Genomic_DNA"/>
</dbReference>
<dbReference type="SUPFAM" id="SSF56935">
    <property type="entry name" value="Porins"/>
    <property type="match status" value="1"/>
</dbReference>
<keyword evidence="10 17" id="KW-0675">Receptor</keyword>
<dbReference type="Pfam" id="PF07715">
    <property type="entry name" value="Plug"/>
    <property type="match status" value="1"/>
</dbReference>
<dbReference type="InterPro" id="IPR000531">
    <property type="entry name" value="Beta-barrel_TonB"/>
</dbReference>
<dbReference type="RefSeq" id="WP_041957733.1">
    <property type="nucleotide sequence ID" value="NZ_JRPN01000020.1"/>
</dbReference>
<evidence type="ECO:0000259" key="15">
    <source>
        <dbReference type="Pfam" id="PF00593"/>
    </source>
</evidence>
<keyword evidence="6" id="KW-0732">Signal</keyword>
<evidence type="ECO:0000313" key="18">
    <source>
        <dbReference type="Proteomes" id="UP000030377"/>
    </source>
</evidence>
<comment type="similarity">
    <text evidence="2 12 13">Belongs to the TonB-dependent receptor family.</text>
</comment>
<keyword evidence="5 12" id="KW-0812">Transmembrane</keyword>
<evidence type="ECO:0000256" key="9">
    <source>
        <dbReference type="ARBA" id="ARBA00023136"/>
    </source>
</evidence>
<evidence type="ECO:0000256" key="7">
    <source>
        <dbReference type="ARBA" id="ARBA00023065"/>
    </source>
</evidence>
<dbReference type="AlphaFoldDB" id="A0A0A3XPW6"/>
<dbReference type="Pfam" id="PF00593">
    <property type="entry name" value="TonB_dep_Rec_b-barrel"/>
    <property type="match status" value="1"/>
</dbReference>
<keyword evidence="11 12" id="KW-0998">Cell outer membrane</keyword>
<reference evidence="17 18" key="1">
    <citation type="submission" date="2014-09" db="EMBL/GenBank/DDBJ databases">
        <title>Draft genome of Bradyrhizobium japonicum Is-34.</title>
        <authorList>
            <person name="Tsurumaru H."/>
            <person name="Yamakawa T."/>
            <person name="Hashimoto S."/>
            <person name="Okizaki K."/>
            <person name="Kanesaki Y."/>
            <person name="Yoshikawa H."/>
            <person name="Yajima S."/>
        </authorList>
    </citation>
    <scope>NUCLEOTIDE SEQUENCE [LARGE SCALE GENOMIC DNA]</scope>
    <source>
        <strain evidence="17 18">Is-34</strain>
    </source>
</reference>
<evidence type="ECO:0000313" key="17">
    <source>
        <dbReference type="EMBL" id="KGT76457.1"/>
    </source>
</evidence>
<evidence type="ECO:0000256" key="2">
    <source>
        <dbReference type="ARBA" id="ARBA00009810"/>
    </source>
</evidence>
<dbReference type="FunFam" id="2.170.130.10:FF:000001">
    <property type="entry name" value="Catecholate siderophore TonB-dependent receptor"/>
    <property type="match status" value="1"/>
</dbReference>
<evidence type="ECO:0000256" key="13">
    <source>
        <dbReference type="RuleBase" id="RU003357"/>
    </source>
</evidence>